<keyword evidence="6" id="KW-1185">Reference proteome</keyword>
<feature type="domain" description="D-galactarate/Altronate dehydratase C-terminal" evidence="4">
    <location>
        <begin position="142"/>
        <end position="382"/>
    </location>
</feature>
<proteinExistence type="inferred from homology"/>
<dbReference type="GO" id="GO:0016829">
    <property type="term" value="F:lyase activity"/>
    <property type="evidence" value="ECO:0007669"/>
    <property type="project" value="UniProtKB-KW"/>
</dbReference>
<name>A0A926EYW5_9FIRM</name>
<sequence>MKFMGYTRSNGTVGVRNHLLILSTVACANNPVRNIAQQLTGAVPITHQNGCGHLPREAERVHRTLVGYGSNPNVGACIVVGLGCEVIQTKKVAEEIAQTGKSVACILIQESGGTINATAEGVRIGREMLSELSKQQREEHDISDLILALECGGSDAASGITANPAIGVASDLLVKQGGTSVLSETQELIGAENLLAERAVNKKVAEDIINIVKRAEQSSLNFGVDIRSTNPGPGNKEGGITTLEEKSIGAAHKGGNAVIQEVVEYAVKPSKKGLIIMDTPGTDVDSVTGILAGGAQVCVFSTGRGTPVGAPIAPVIKIVSNTQTYHSMKENIDINAGKIIDGFCTVQDIGKEIFNEIIEVCNGKMTKAEQLGCGEFAIYRDSPTQ</sequence>
<dbReference type="PANTHER" id="PTHR30536:SF5">
    <property type="entry name" value="ALTRONATE DEHYDRATASE"/>
    <property type="match status" value="1"/>
</dbReference>
<keyword evidence="5" id="KW-0378">Hydrolase</keyword>
<dbReference type="GO" id="GO:0016787">
    <property type="term" value="F:hydrolase activity"/>
    <property type="evidence" value="ECO:0007669"/>
    <property type="project" value="UniProtKB-KW"/>
</dbReference>
<evidence type="ECO:0000256" key="2">
    <source>
        <dbReference type="ARBA" id="ARBA00023239"/>
    </source>
</evidence>
<dbReference type="InterPro" id="IPR052172">
    <property type="entry name" value="UxaA_altronate/galactarate_dh"/>
</dbReference>
<dbReference type="InterPro" id="IPR007392">
    <property type="entry name" value="GD_AH_second"/>
</dbReference>
<dbReference type="Pfam" id="PF04295">
    <property type="entry name" value="GD_AH_second"/>
    <property type="match status" value="1"/>
</dbReference>
<reference evidence="5" key="1">
    <citation type="submission" date="2020-08" db="EMBL/GenBank/DDBJ databases">
        <title>Genome public.</title>
        <authorList>
            <person name="Liu C."/>
            <person name="Sun Q."/>
        </authorList>
    </citation>
    <scope>NUCLEOTIDE SEQUENCE</scope>
    <source>
        <strain evidence="5">BX21</strain>
    </source>
</reference>
<dbReference type="Pfam" id="PF20629">
    <property type="entry name" value="GD_AH_C"/>
    <property type="match status" value="1"/>
</dbReference>
<evidence type="ECO:0000256" key="1">
    <source>
        <dbReference type="ARBA" id="ARBA00010986"/>
    </source>
</evidence>
<comment type="similarity">
    <text evidence="1">Belongs to the UxaA family.</text>
</comment>
<gene>
    <name evidence="5" type="ORF">H8707_11985</name>
</gene>
<evidence type="ECO:0000259" key="3">
    <source>
        <dbReference type="Pfam" id="PF04295"/>
    </source>
</evidence>
<evidence type="ECO:0000313" key="6">
    <source>
        <dbReference type="Proteomes" id="UP000601171"/>
    </source>
</evidence>
<organism evidence="5 6">
    <name type="scientific">Paratissierella segnis</name>
    <dbReference type="NCBI Taxonomy" id="2763679"/>
    <lineage>
        <taxon>Bacteria</taxon>
        <taxon>Bacillati</taxon>
        <taxon>Bacillota</taxon>
        <taxon>Tissierellia</taxon>
        <taxon>Tissierellales</taxon>
        <taxon>Tissierellaceae</taxon>
        <taxon>Paratissierella</taxon>
    </lineage>
</organism>
<dbReference type="RefSeq" id="WP_262430392.1">
    <property type="nucleotide sequence ID" value="NZ_JACRTG010000029.1"/>
</dbReference>
<accession>A0A926EYW5</accession>
<dbReference type="InterPro" id="IPR048332">
    <property type="entry name" value="GD_AH_C"/>
</dbReference>
<evidence type="ECO:0000313" key="5">
    <source>
        <dbReference type="EMBL" id="MBC8588934.1"/>
    </source>
</evidence>
<dbReference type="Proteomes" id="UP000601171">
    <property type="component" value="Unassembled WGS sequence"/>
</dbReference>
<dbReference type="PANTHER" id="PTHR30536">
    <property type="entry name" value="ALTRONATE/GALACTARATE DEHYDRATASE"/>
    <property type="match status" value="1"/>
</dbReference>
<keyword evidence="2" id="KW-0456">Lyase</keyword>
<evidence type="ECO:0000259" key="4">
    <source>
        <dbReference type="Pfam" id="PF20629"/>
    </source>
</evidence>
<feature type="domain" description="D-galactarate/Altronate dehydratase second" evidence="3">
    <location>
        <begin position="5"/>
        <end position="132"/>
    </location>
</feature>
<dbReference type="PROSITE" id="PS51257">
    <property type="entry name" value="PROKAR_LIPOPROTEIN"/>
    <property type="match status" value="1"/>
</dbReference>
<protein>
    <submittedName>
        <fullName evidence="5">UxaA family hydrolase</fullName>
    </submittedName>
</protein>
<dbReference type="GO" id="GO:0019698">
    <property type="term" value="P:D-galacturonate catabolic process"/>
    <property type="evidence" value="ECO:0007669"/>
    <property type="project" value="TreeGrafter"/>
</dbReference>
<comment type="caution">
    <text evidence="5">The sequence shown here is derived from an EMBL/GenBank/DDBJ whole genome shotgun (WGS) entry which is preliminary data.</text>
</comment>
<dbReference type="EMBL" id="JACRTG010000029">
    <property type="protein sequence ID" value="MBC8588934.1"/>
    <property type="molecule type" value="Genomic_DNA"/>
</dbReference>
<dbReference type="AlphaFoldDB" id="A0A926EYW5"/>